<organism evidence="5 6">
    <name type="scientific">Spongisporangium articulatum</name>
    <dbReference type="NCBI Taxonomy" id="3362603"/>
    <lineage>
        <taxon>Bacteria</taxon>
        <taxon>Bacillati</taxon>
        <taxon>Actinomycetota</taxon>
        <taxon>Actinomycetes</taxon>
        <taxon>Kineosporiales</taxon>
        <taxon>Kineosporiaceae</taxon>
        <taxon>Spongisporangium</taxon>
    </lineage>
</organism>
<dbReference type="Gene3D" id="6.10.250.3150">
    <property type="match status" value="1"/>
</dbReference>
<keyword evidence="6" id="KW-1185">Reference proteome</keyword>
<dbReference type="CDD" id="cd12797">
    <property type="entry name" value="M23_peptidase"/>
    <property type="match status" value="1"/>
</dbReference>
<protein>
    <submittedName>
        <fullName evidence="5">Peptidoglycan DD-metalloendopeptidase family protein</fullName>
    </submittedName>
</protein>
<evidence type="ECO:0000256" key="1">
    <source>
        <dbReference type="ARBA" id="ARBA00022729"/>
    </source>
</evidence>
<dbReference type="RefSeq" id="WP_398276976.1">
    <property type="nucleotide sequence ID" value="NZ_JBITLV010000002.1"/>
</dbReference>
<feature type="domain" description="M23ase beta-sheet core" evidence="4">
    <location>
        <begin position="316"/>
        <end position="413"/>
    </location>
</feature>
<keyword evidence="2" id="KW-0175">Coiled coil</keyword>
<dbReference type="SUPFAM" id="SSF51261">
    <property type="entry name" value="Duplicated hybrid motif"/>
    <property type="match status" value="1"/>
</dbReference>
<proteinExistence type="predicted"/>
<dbReference type="Pfam" id="PF01551">
    <property type="entry name" value="Peptidase_M23"/>
    <property type="match status" value="1"/>
</dbReference>
<evidence type="ECO:0000313" key="6">
    <source>
        <dbReference type="Proteomes" id="UP001612915"/>
    </source>
</evidence>
<dbReference type="EMBL" id="JBITLV010000002">
    <property type="protein sequence ID" value="MFI7586706.1"/>
    <property type="molecule type" value="Genomic_DNA"/>
</dbReference>
<dbReference type="InterPro" id="IPR050570">
    <property type="entry name" value="Cell_wall_metabolism_enzyme"/>
</dbReference>
<sequence length="417" mass="43684">MSGGRRLARARVAGVLVAGLSLSLVGGLLVAPTAQAASTSDLKAKKKALDKKLAGIQEDLEGANKDLVAAALTLEKAKSQLADAEAELSAAQAALATAKKRDAEIAQRLAVAQAAVAKAQRDLDAREAEESDSRAVIGTIAREAYVNSGMSSLSIVLNATSPQQFADQMSAAGTALRSQNSTVDRLEVQQAETRAKRAKLDAAADVVQELKVQSEAVVAVREAAETKASAAQAAVAKIVATRQSAVNTIAQRKKAEQKRLAEVTKQQHKITNLLRAKAGKGPAYLDGNGKLSHPVTAPITSGYGLRYHPILHYYRLHAGTDFGAPCGTPVHAPAAGRIVRAGWVGGFGNQILIDHGRVNGKSLASSVNHLSRITKHSGHVSRGQLIGYSGTTGLSTGCHLHFEVYVNGSTVNPMKWL</sequence>
<accession>A0ABW8AK23</accession>
<gene>
    <name evidence="5" type="ORF">ACIB24_06480</name>
</gene>
<evidence type="ECO:0000256" key="2">
    <source>
        <dbReference type="SAM" id="Coils"/>
    </source>
</evidence>
<dbReference type="InterPro" id="IPR016047">
    <property type="entry name" value="M23ase_b-sheet_dom"/>
</dbReference>
<evidence type="ECO:0000256" key="3">
    <source>
        <dbReference type="SAM" id="SignalP"/>
    </source>
</evidence>
<feature type="coiled-coil region" evidence="2">
    <location>
        <begin position="46"/>
        <end position="129"/>
    </location>
</feature>
<evidence type="ECO:0000313" key="5">
    <source>
        <dbReference type="EMBL" id="MFI7586706.1"/>
    </source>
</evidence>
<dbReference type="PANTHER" id="PTHR21666">
    <property type="entry name" value="PEPTIDASE-RELATED"/>
    <property type="match status" value="1"/>
</dbReference>
<name>A0ABW8AK23_9ACTN</name>
<dbReference type="Proteomes" id="UP001612915">
    <property type="component" value="Unassembled WGS sequence"/>
</dbReference>
<dbReference type="InterPro" id="IPR011055">
    <property type="entry name" value="Dup_hybrid_motif"/>
</dbReference>
<dbReference type="Gene3D" id="2.70.70.10">
    <property type="entry name" value="Glucose Permease (Domain IIA)"/>
    <property type="match status" value="1"/>
</dbReference>
<feature type="chain" id="PRO_5047345974" evidence="3">
    <location>
        <begin position="37"/>
        <end position="417"/>
    </location>
</feature>
<reference evidence="5 6" key="1">
    <citation type="submission" date="2024-10" db="EMBL/GenBank/DDBJ databases">
        <title>The Natural Products Discovery Center: Release of the First 8490 Sequenced Strains for Exploring Actinobacteria Biosynthetic Diversity.</title>
        <authorList>
            <person name="Kalkreuter E."/>
            <person name="Kautsar S.A."/>
            <person name="Yang D."/>
            <person name="Bader C.D."/>
            <person name="Teijaro C.N."/>
            <person name="Fluegel L."/>
            <person name="Davis C.M."/>
            <person name="Simpson J.R."/>
            <person name="Lauterbach L."/>
            <person name="Steele A.D."/>
            <person name="Gui C."/>
            <person name="Meng S."/>
            <person name="Li G."/>
            <person name="Viehrig K."/>
            <person name="Ye F."/>
            <person name="Su P."/>
            <person name="Kiefer A.F."/>
            <person name="Nichols A."/>
            <person name="Cepeda A.J."/>
            <person name="Yan W."/>
            <person name="Fan B."/>
            <person name="Jiang Y."/>
            <person name="Adhikari A."/>
            <person name="Zheng C.-J."/>
            <person name="Schuster L."/>
            <person name="Cowan T.M."/>
            <person name="Smanski M.J."/>
            <person name="Chevrette M.G."/>
            <person name="De Carvalho L.P.S."/>
            <person name="Shen B."/>
        </authorList>
    </citation>
    <scope>NUCLEOTIDE SEQUENCE [LARGE SCALE GENOMIC DNA]</scope>
    <source>
        <strain evidence="5 6">NPDC049639</strain>
    </source>
</reference>
<feature type="signal peptide" evidence="3">
    <location>
        <begin position="1"/>
        <end position="36"/>
    </location>
</feature>
<comment type="caution">
    <text evidence="5">The sequence shown here is derived from an EMBL/GenBank/DDBJ whole genome shotgun (WGS) entry which is preliminary data.</text>
</comment>
<dbReference type="PANTHER" id="PTHR21666:SF289">
    <property type="entry name" value="L-ALA--D-GLU ENDOPEPTIDASE"/>
    <property type="match status" value="1"/>
</dbReference>
<keyword evidence="1 3" id="KW-0732">Signal</keyword>
<evidence type="ECO:0000259" key="4">
    <source>
        <dbReference type="Pfam" id="PF01551"/>
    </source>
</evidence>